<dbReference type="PANTHER" id="PTHR24082">
    <property type="entry name" value="NUCLEAR HORMONE RECEPTOR"/>
    <property type="match status" value="1"/>
</dbReference>
<dbReference type="PRINTS" id="PR00546">
    <property type="entry name" value="THYROIDHORMR"/>
</dbReference>
<sequence>MLATLTRPYLMDHTQAKEKSRLAPVGHMLCRVCGDKASGYHYGVFACEGCKGFFRRSVKHKIEYKPCENSQGCLIMRISRNRCQYCRLKKCIEVGMSHDAVRLGRCPKKDRPRISTRISLPQCENGLVDIEVQSRTEQMVLNIHQAFKNSRSKSRQIGYMFQSLQNLNKTYLECLPTFVCDVTTFARGIPQFRALAVEDQCALLKSGLLEGSIVQQLPDVDIIDGKIVNKKLSLCMGKDALLHQGPAGGVLAGSCDIWIKLKALNLTDVELALFFGLLIFSPDRGGILNRYAIERVENDISLALKTQTVINHDSDSSIFPKLIHLLVDLREVTTLYLEKLLDSPLENDTNQGLKGHYINNFTINT</sequence>
<keyword evidence="3 10" id="KW-0863">Zinc-finger</keyword>
<dbReference type="SMART" id="SM00430">
    <property type="entry name" value="HOLI"/>
    <property type="match status" value="1"/>
</dbReference>
<dbReference type="PROSITE" id="PS00031">
    <property type="entry name" value="NUCLEAR_REC_DBD_1"/>
    <property type="match status" value="1"/>
</dbReference>
<dbReference type="PROSITE" id="PS51843">
    <property type="entry name" value="NR_LBD"/>
    <property type="match status" value="1"/>
</dbReference>
<keyword evidence="4 10" id="KW-0862">Zinc</keyword>
<evidence type="ECO:0000256" key="3">
    <source>
        <dbReference type="ARBA" id="ARBA00022771"/>
    </source>
</evidence>
<evidence type="ECO:0000256" key="2">
    <source>
        <dbReference type="ARBA" id="ARBA00022723"/>
    </source>
</evidence>
<dbReference type="SUPFAM" id="SSF48508">
    <property type="entry name" value="Nuclear receptor ligand-binding domain"/>
    <property type="match status" value="1"/>
</dbReference>
<name>A0A8J1TSC4_OWEFU</name>
<organism evidence="11 12">
    <name type="scientific">Owenia fusiformis</name>
    <name type="common">Polychaete worm</name>
    <dbReference type="NCBI Taxonomy" id="6347"/>
    <lineage>
        <taxon>Eukaryota</taxon>
        <taxon>Metazoa</taxon>
        <taxon>Spiralia</taxon>
        <taxon>Lophotrochozoa</taxon>
        <taxon>Annelida</taxon>
        <taxon>Polychaeta</taxon>
        <taxon>Sedentaria</taxon>
        <taxon>Canalipalpata</taxon>
        <taxon>Sabellida</taxon>
        <taxon>Oweniida</taxon>
        <taxon>Oweniidae</taxon>
        <taxon>Owenia</taxon>
    </lineage>
</organism>
<dbReference type="PRINTS" id="PR00047">
    <property type="entry name" value="STROIDFINGER"/>
</dbReference>
<dbReference type="FunFam" id="3.30.50.10:FF:000056">
    <property type="entry name" value="Peroxisome proliferator-activated receptor gamma"/>
    <property type="match status" value="1"/>
</dbReference>
<keyword evidence="12" id="KW-1185">Reference proteome</keyword>
<dbReference type="InterPro" id="IPR035500">
    <property type="entry name" value="NHR-like_dom_sf"/>
</dbReference>
<dbReference type="Proteomes" id="UP000749559">
    <property type="component" value="Unassembled WGS sequence"/>
</dbReference>
<keyword evidence="6 10" id="KW-0238">DNA-binding</keyword>
<dbReference type="GO" id="GO:0005634">
    <property type="term" value="C:nucleus"/>
    <property type="evidence" value="ECO:0007669"/>
    <property type="project" value="UniProtKB-SubCell"/>
</dbReference>
<dbReference type="GO" id="GO:0008270">
    <property type="term" value="F:zinc ion binding"/>
    <property type="evidence" value="ECO:0007669"/>
    <property type="project" value="UniProtKB-KW"/>
</dbReference>
<dbReference type="GO" id="GO:0004879">
    <property type="term" value="F:nuclear receptor activity"/>
    <property type="evidence" value="ECO:0007669"/>
    <property type="project" value="InterPro"/>
</dbReference>
<dbReference type="InterPro" id="IPR013088">
    <property type="entry name" value="Znf_NHR/GATA"/>
</dbReference>
<evidence type="ECO:0000313" key="12">
    <source>
        <dbReference type="Proteomes" id="UP000749559"/>
    </source>
</evidence>
<comment type="subcellular location">
    <subcellularLocation>
        <location evidence="10">Nucleus</location>
    </subcellularLocation>
</comment>
<keyword evidence="2 10" id="KW-0479">Metal-binding</keyword>
<dbReference type="SMART" id="SM00399">
    <property type="entry name" value="ZnF_C4"/>
    <property type="match status" value="1"/>
</dbReference>
<dbReference type="InterPro" id="IPR050234">
    <property type="entry name" value="Nuclear_hormone_rcpt_NR1"/>
</dbReference>
<dbReference type="InterPro" id="IPR001628">
    <property type="entry name" value="Znf_hrmn_rcpt"/>
</dbReference>
<dbReference type="Pfam" id="PF00104">
    <property type="entry name" value="Hormone_recep"/>
    <property type="match status" value="1"/>
</dbReference>
<evidence type="ECO:0000256" key="1">
    <source>
        <dbReference type="ARBA" id="ARBA00008092"/>
    </source>
</evidence>
<evidence type="ECO:0000256" key="7">
    <source>
        <dbReference type="ARBA" id="ARBA00023163"/>
    </source>
</evidence>
<dbReference type="Gene3D" id="3.30.50.10">
    <property type="entry name" value="Erythroid Transcription Factor GATA-1, subunit A"/>
    <property type="match status" value="1"/>
</dbReference>
<keyword evidence="7 10" id="KW-0804">Transcription</keyword>
<dbReference type="PANTHER" id="PTHR24082:SF473">
    <property type="entry name" value="ECDYSONE-INDUCED PROTEIN 75B, ISOFORM B"/>
    <property type="match status" value="1"/>
</dbReference>
<dbReference type="GO" id="GO:0030154">
    <property type="term" value="P:cell differentiation"/>
    <property type="evidence" value="ECO:0007669"/>
    <property type="project" value="TreeGrafter"/>
</dbReference>
<evidence type="ECO:0000256" key="4">
    <source>
        <dbReference type="ARBA" id="ARBA00022833"/>
    </source>
</evidence>
<dbReference type="GO" id="GO:0000122">
    <property type="term" value="P:negative regulation of transcription by RNA polymerase II"/>
    <property type="evidence" value="ECO:0007669"/>
    <property type="project" value="TreeGrafter"/>
</dbReference>
<evidence type="ECO:0000256" key="6">
    <source>
        <dbReference type="ARBA" id="ARBA00023125"/>
    </source>
</evidence>
<dbReference type="InterPro" id="IPR001723">
    <property type="entry name" value="Nuclear_hrmn_rcpt"/>
</dbReference>
<dbReference type="PROSITE" id="PS51030">
    <property type="entry name" value="NUCLEAR_REC_DBD_2"/>
    <property type="match status" value="1"/>
</dbReference>
<keyword evidence="9 10" id="KW-0539">Nucleus</keyword>
<comment type="similarity">
    <text evidence="1">Belongs to the nuclear hormone receptor family. NR1 subfamily.</text>
</comment>
<evidence type="ECO:0000256" key="10">
    <source>
        <dbReference type="RuleBase" id="RU004334"/>
    </source>
</evidence>
<dbReference type="Pfam" id="PF00105">
    <property type="entry name" value="zf-C4"/>
    <property type="match status" value="1"/>
</dbReference>
<evidence type="ECO:0000256" key="8">
    <source>
        <dbReference type="ARBA" id="ARBA00023170"/>
    </source>
</evidence>
<dbReference type="CDD" id="cd07166">
    <property type="entry name" value="NR_DBD_REV_ERB"/>
    <property type="match status" value="1"/>
</dbReference>
<dbReference type="GO" id="GO:0000978">
    <property type="term" value="F:RNA polymerase II cis-regulatory region sequence-specific DNA binding"/>
    <property type="evidence" value="ECO:0007669"/>
    <property type="project" value="TreeGrafter"/>
</dbReference>
<dbReference type="PRINTS" id="PR00398">
    <property type="entry name" value="STRDHORMONER"/>
</dbReference>
<evidence type="ECO:0000256" key="5">
    <source>
        <dbReference type="ARBA" id="ARBA00023015"/>
    </source>
</evidence>
<dbReference type="GO" id="GO:0045944">
    <property type="term" value="P:positive regulation of transcription by RNA polymerase II"/>
    <property type="evidence" value="ECO:0007669"/>
    <property type="project" value="TreeGrafter"/>
</dbReference>
<dbReference type="SUPFAM" id="SSF57716">
    <property type="entry name" value="Glucocorticoid receptor-like (DNA-binding domain)"/>
    <property type="match status" value="1"/>
</dbReference>
<dbReference type="InterPro" id="IPR000536">
    <property type="entry name" value="Nucl_hrmn_rcpt_lig-bd"/>
</dbReference>
<dbReference type="InterPro" id="IPR001728">
    <property type="entry name" value="ThyrH_rcpt"/>
</dbReference>
<comment type="caution">
    <text evidence="11">The sequence shown here is derived from an EMBL/GenBank/DDBJ whole genome shotgun (WGS) entry which is preliminary data.</text>
</comment>
<dbReference type="GO" id="GO:0009755">
    <property type="term" value="P:hormone-mediated signaling pathway"/>
    <property type="evidence" value="ECO:0007669"/>
    <property type="project" value="TreeGrafter"/>
</dbReference>
<accession>A0A8J1TSC4</accession>
<evidence type="ECO:0000313" key="11">
    <source>
        <dbReference type="EMBL" id="CAH1789587.1"/>
    </source>
</evidence>
<keyword evidence="5 10" id="KW-0805">Transcription regulation</keyword>
<dbReference type="AlphaFoldDB" id="A0A8J1TSC4"/>
<proteinExistence type="inferred from homology"/>
<gene>
    <name evidence="11" type="ORF">OFUS_LOCUS14918</name>
</gene>
<reference evidence="11" key="1">
    <citation type="submission" date="2022-03" db="EMBL/GenBank/DDBJ databases">
        <authorList>
            <person name="Martin C."/>
        </authorList>
    </citation>
    <scope>NUCLEOTIDE SEQUENCE</scope>
</reference>
<dbReference type="EMBL" id="CAIIXF020000007">
    <property type="protein sequence ID" value="CAH1789587.1"/>
    <property type="molecule type" value="Genomic_DNA"/>
</dbReference>
<evidence type="ECO:0000256" key="9">
    <source>
        <dbReference type="ARBA" id="ARBA00023242"/>
    </source>
</evidence>
<keyword evidence="8 10" id="KW-0675">Receptor</keyword>
<protein>
    <submittedName>
        <fullName evidence="11">Uncharacterized protein</fullName>
    </submittedName>
</protein>
<dbReference type="OrthoDB" id="7634782at2759"/>
<dbReference type="Gene3D" id="1.10.565.10">
    <property type="entry name" value="Retinoid X Receptor"/>
    <property type="match status" value="1"/>
</dbReference>